<reference evidence="2" key="1">
    <citation type="submission" date="2023-06" db="EMBL/GenBank/DDBJ databases">
        <title>Two novel species of Acinetobacter isolated from motorbike repairing workshop in Vietnam.</title>
        <authorList>
            <person name="Le N.T.T."/>
        </authorList>
    </citation>
    <scope>NUCLEOTIDE SEQUENCE</scope>
    <source>
        <strain evidence="2">VNH17</strain>
    </source>
</reference>
<keyword evidence="3" id="KW-1185">Reference proteome</keyword>
<evidence type="ECO:0008006" key="4">
    <source>
        <dbReference type="Google" id="ProtNLM"/>
    </source>
</evidence>
<evidence type="ECO:0000313" key="2">
    <source>
        <dbReference type="EMBL" id="MDN0015839.1"/>
    </source>
</evidence>
<protein>
    <recommendedName>
        <fullName evidence="4">Transmembrane protein</fullName>
    </recommendedName>
</protein>
<keyword evidence="1" id="KW-0812">Transmembrane</keyword>
<dbReference type="RefSeq" id="WP_267982091.1">
    <property type="nucleotide sequence ID" value="NZ_JAPQKF010000011.1"/>
</dbReference>
<name>A0ABT7WT18_9GAMM</name>
<evidence type="ECO:0000313" key="3">
    <source>
        <dbReference type="Proteomes" id="UP001168524"/>
    </source>
</evidence>
<dbReference type="EMBL" id="JAUDZE010000011">
    <property type="protein sequence ID" value="MDN0015839.1"/>
    <property type="molecule type" value="Genomic_DNA"/>
</dbReference>
<proteinExistence type="predicted"/>
<dbReference type="Proteomes" id="UP001168524">
    <property type="component" value="Unassembled WGS sequence"/>
</dbReference>
<comment type="caution">
    <text evidence="2">The sequence shown here is derived from an EMBL/GenBank/DDBJ whole genome shotgun (WGS) entry which is preliminary data.</text>
</comment>
<sequence>MIIDLFPVSFLMIIVSYALGYFFYFCYKKLKEDVLVNYEIMNQYEQEYLDYNEKILEKNNAFIYKTEDNITAKVQTPPLSFLDYFRKFKIQAQGHLGQDAFIKLNQMDELLKILSDKIRSTSPTDLMLQERNIDRILKQYLIPALKNYIELPIFLRERAFLENNSTPSSLLNMQLDLIKTELEEIVQLIYQNDLNRLHDHAEFLKQKLEREEFFKFKTDE</sequence>
<evidence type="ECO:0000256" key="1">
    <source>
        <dbReference type="SAM" id="Phobius"/>
    </source>
</evidence>
<keyword evidence="1" id="KW-1133">Transmembrane helix</keyword>
<organism evidence="2 3">
    <name type="scientific">Acinetobacter thutiue</name>
    <dbReference type="NCBI Taxonomy" id="2998078"/>
    <lineage>
        <taxon>Bacteria</taxon>
        <taxon>Pseudomonadati</taxon>
        <taxon>Pseudomonadota</taxon>
        <taxon>Gammaproteobacteria</taxon>
        <taxon>Moraxellales</taxon>
        <taxon>Moraxellaceae</taxon>
        <taxon>Acinetobacter</taxon>
    </lineage>
</organism>
<gene>
    <name evidence="2" type="ORF">QTA56_16610</name>
</gene>
<accession>A0ABT7WT18</accession>
<keyword evidence="1" id="KW-0472">Membrane</keyword>
<feature type="transmembrane region" description="Helical" evidence="1">
    <location>
        <begin position="6"/>
        <end position="27"/>
    </location>
</feature>